<dbReference type="EMBL" id="JACHJS010000001">
    <property type="protein sequence ID" value="MBB4965998.1"/>
    <property type="molecule type" value="Genomic_DNA"/>
</dbReference>
<dbReference type="InterPro" id="IPR027417">
    <property type="entry name" value="P-loop_NTPase"/>
</dbReference>
<name>A0A7W7T3Q3_9PSEU</name>
<proteinExistence type="predicted"/>
<dbReference type="InterPro" id="IPR025139">
    <property type="entry name" value="DUF4062"/>
</dbReference>
<dbReference type="AlphaFoldDB" id="A0A7W7T3Q3"/>
<sequence>MARVYVSSTYSDLQEHREAVRTAIRRMGHEDVAMEYYVAEDTRPLNRCLEDVRASDVYVVIMAWRYGFIPEGHSESITELEYRAAIDAKIPVLAFVLSEDQPWLPKLVEHSKQVDRFRTELMNSHLVGLFTTTDDLARRVAESLHVRPADATVDWDVYRQAVVDRYEFVRLSVIAGTRDRKPARIPLTEVFVPQQLLPGRPEYDVPEDEEVEAVPADAVRVVGATPRQVLLGGPGSGKSTLLHATMLTLCHPSAPPPGQGLADLPVPFLVELRRYALSGADDFVAYLENTVQDELGVRLGSEAIVDLLSSGGAVVLFDGLDEIVEPTARARAVDRFRTFTTRFPDARVIVSSRIVGYDDTELGLAGFDHHTLLDFGLREITEFVPRWYRHYTVENDDRDAAGLIRRITENPRLRELAGNPLLLTMMAIIYKHQDLPEKRWQLYARCTAVLLEDWDVKRKKIDTRETLRLDFPIGADQKAEMLQRVAVRMLADAHSGEVNAIPYGPLRATIADYLTSQYAKAPAEARALSTEIINHLRERTHILAETGDGVFGFVHRTFMEYFAAGHVLGEFNHRKADYDWLKVDVFGARRNDDGWREPLLLLIGMLSGQGSPVREIVESLLRHNDALLFAADCLAETGQVAAADQRWASGLLDKLVETVRDRPKRMPASFIKDIVASFCRLATFVPMSHRTPFLTEELSQSRSTNSQAAGWEMSLAFSTNDERRHEAIESLHSGSSAVRRSAVAMLARDWPGDEEVYDHLIGTLETDGSATVCENVLNVVAKNWPMRRESLLPIHLAVSILGIYRIAEHLSVEWKGNIEALMVLVYTTEHGIHLGDFDFYLTIARRLRSGWGHLDDANSFLNDIAKNSKNINSALASAIALYLADHQLHDTSEQLHKLSEDALEIELSRRSELISAFIAWIEDFPFSNRSIRTQIKLVASHDIQTARLRLSTE</sequence>
<organism evidence="2 3">
    <name type="scientific">Saccharothrix violaceirubra</name>
    <dbReference type="NCBI Taxonomy" id="413306"/>
    <lineage>
        <taxon>Bacteria</taxon>
        <taxon>Bacillati</taxon>
        <taxon>Actinomycetota</taxon>
        <taxon>Actinomycetes</taxon>
        <taxon>Pseudonocardiales</taxon>
        <taxon>Pseudonocardiaceae</taxon>
        <taxon>Saccharothrix</taxon>
    </lineage>
</organism>
<dbReference type="Proteomes" id="UP000542674">
    <property type="component" value="Unassembled WGS sequence"/>
</dbReference>
<accession>A0A7W7T3Q3</accession>
<evidence type="ECO:0000313" key="3">
    <source>
        <dbReference type="Proteomes" id="UP000542674"/>
    </source>
</evidence>
<evidence type="ECO:0000313" key="2">
    <source>
        <dbReference type="EMBL" id="MBB4965998.1"/>
    </source>
</evidence>
<dbReference type="Gene3D" id="3.40.50.300">
    <property type="entry name" value="P-loop containing nucleotide triphosphate hydrolases"/>
    <property type="match status" value="1"/>
</dbReference>
<dbReference type="PANTHER" id="PTHR46844">
    <property type="entry name" value="SLR5058 PROTEIN"/>
    <property type="match status" value="1"/>
</dbReference>
<dbReference type="PROSITE" id="PS50837">
    <property type="entry name" value="NACHT"/>
    <property type="match status" value="1"/>
</dbReference>
<dbReference type="RefSeq" id="WP_184669760.1">
    <property type="nucleotide sequence ID" value="NZ_BAABAI010000002.1"/>
</dbReference>
<evidence type="ECO:0000259" key="1">
    <source>
        <dbReference type="PROSITE" id="PS50837"/>
    </source>
</evidence>
<comment type="caution">
    <text evidence="2">The sequence shown here is derived from an EMBL/GenBank/DDBJ whole genome shotgun (WGS) entry which is preliminary data.</text>
</comment>
<dbReference type="Pfam" id="PF13271">
    <property type="entry name" value="DUF4062"/>
    <property type="match status" value="1"/>
</dbReference>
<dbReference type="SUPFAM" id="SSF52540">
    <property type="entry name" value="P-loop containing nucleoside triphosphate hydrolases"/>
    <property type="match status" value="1"/>
</dbReference>
<dbReference type="Pfam" id="PF05729">
    <property type="entry name" value="NACHT"/>
    <property type="match status" value="1"/>
</dbReference>
<gene>
    <name evidence="2" type="ORF">F4559_003357</name>
</gene>
<dbReference type="InterPro" id="IPR007111">
    <property type="entry name" value="NACHT_NTPase"/>
</dbReference>
<keyword evidence="3" id="KW-1185">Reference proteome</keyword>
<reference evidence="2 3" key="1">
    <citation type="submission" date="2020-08" db="EMBL/GenBank/DDBJ databases">
        <title>Sequencing the genomes of 1000 actinobacteria strains.</title>
        <authorList>
            <person name="Klenk H.-P."/>
        </authorList>
    </citation>
    <scope>NUCLEOTIDE SEQUENCE [LARGE SCALE GENOMIC DNA]</scope>
    <source>
        <strain evidence="2 3">DSM 45084</strain>
    </source>
</reference>
<protein>
    <recommendedName>
        <fullName evidence="1">NACHT domain-containing protein</fullName>
    </recommendedName>
</protein>
<dbReference type="PANTHER" id="PTHR46844:SF1">
    <property type="entry name" value="SLR5058 PROTEIN"/>
    <property type="match status" value="1"/>
</dbReference>
<feature type="domain" description="NACHT" evidence="1">
    <location>
        <begin position="226"/>
        <end position="353"/>
    </location>
</feature>